<organism evidence="4 5">
    <name type="scientific">Marinicrinis sediminis</name>
    <dbReference type="NCBI Taxonomy" id="1652465"/>
    <lineage>
        <taxon>Bacteria</taxon>
        <taxon>Bacillati</taxon>
        <taxon>Bacillota</taxon>
        <taxon>Bacilli</taxon>
        <taxon>Bacillales</taxon>
        <taxon>Paenibacillaceae</taxon>
    </lineage>
</organism>
<dbReference type="PROSITE" id="PS50005">
    <property type="entry name" value="TPR"/>
    <property type="match status" value="3"/>
</dbReference>
<dbReference type="SMART" id="SM00028">
    <property type="entry name" value="TPR"/>
    <property type="match status" value="7"/>
</dbReference>
<evidence type="ECO:0000313" key="4">
    <source>
        <dbReference type="EMBL" id="MFD2672542.1"/>
    </source>
</evidence>
<dbReference type="Pfam" id="PF13432">
    <property type="entry name" value="TPR_16"/>
    <property type="match status" value="4"/>
</dbReference>
<feature type="repeat" description="TPR" evidence="3">
    <location>
        <begin position="141"/>
        <end position="174"/>
    </location>
</feature>
<reference evidence="5" key="1">
    <citation type="journal article" date="2019" name="Int. J. Syst. Evol. Microbiol.">
        <title>The Global Catalogue of Microorganisms (GCM) 10K type strain sequencing project: providing services to taxonomists for standard genome sequencing and annotation.</title>
        <authorList>
            <consortium name="The Broad Institute Genomics Platform"/>
            <consortium name="The Broad Institute Genome Sequencing Center for Infectious Disease"/>
            <person name="Wu L."/>
            <person name="Ma J."/>
        </authorList>
    </citation>
    <scope>NUCLEOTIDE SEQUENCE [LARGE SCALE GENOMIC DNA]</scope>
    <source>
        <strain evidence="5">KCTC 33676</strain>
    </source>
</reference>
<dbReference type="SUPFAM" id="SSF48452">
    <property type="entry name" value="TPR-like"/>
    <property type="match status" value="1"/>
</dbReference>
<protein>
    <submittedName>
        <fullName evidence="4">Tetratricopeptide repeat protein</fullName>
    </submittedName>
</protein>
<dbReference type="NCBIfam" id="NF047558">
    <property type="entry name" value="TPR_END_plus"/>
    <property type="match status" value="1"/>
</dbReference>
<dbReference type="InterPro" id="IPR050498">
    <property type="entry name" value="Ycf3"/>
</dbReference>
<feature type="repeat" description="TPR" evidence="3">
    <location>
        <begin position="73"/>
        <end position="106"/>
    </location>
</feature>
<dbReference type="InterPro" id="IPR011990">
    <property type="entry name" value="TPR-like_helical_dom_sf"/>
</dbReference>
<dbReference type="PANTHER" id="PTHR44858:SF1">
    <property type="entry name" value="UDP-N-ACETYLGLUCOSAMINE--PEPTIDE N-ACETYLGLUCOSAMINYLTRANSFERASE SPINDLY-RELATED"/>
    <property type="match status" value="1"/>
</dbReference>
<name>A0ABW5RBX4_9BACL</name>
<comment type="caution">
    <text evidence="4">The sequence shown here is derived from an EMBL/GenBank/DDBJ whole genome shotgun (WGS) entry which is preliminary data.</text>
</comment>
<proteinExistence type="predicted"/>
<gene>
    <name evidence="4" type="ORF">ACFSUC_13315</name>
</gene>
<evidence type="ECO:0000256" key="2">
    <source>
        <dbReference type="ARBA" id="ARBA00022803"/>
    </source>
</evidence>
<dbReference type="EMBL" id="JBHUMM010000042">
    <property type="protein sequence ID" value="MFD2672542.1"/>
    <property type="molecule type" value="Genomic_DNA"/>
</dbReference>
<feature type="repeat" description="TPR" evidence="3">
    <location>
        <begin position="107"/>
        <end position="140"/>
    </location>
</feature>
<dbReference type="PROSITE" id="PS50293">
    <property type="entry name" value="TPR_REGION"/>
    <property type="match status" value="1"/>
</dbReference>
<accession>A0ABW5RBX4</accession>
<dbReference type="PANTHER" id="PTHR44858">
    <property type="entry name" value="TETRATRICOPEPTIDE REPEAT PROTEIN 6"/>
    <property type="match status" value="1"/>
</dbReference>
<keyword evidence="2 3" id="KW-0802">TPR repeat</keyword>
<sequence length="348" mass="39947">MKARTRQKLNLLLYPVGLTVHRLTFGAVSISTFLSKHADPVDHRHVDQLFQEKGKEAAFDYLNALHLQYPQNPHIWNKQGLYGTRQETYEEALHHLNEALRLDPYCDPALNNKSWALYGQGRYQEALDVIEYALHLDPRDDIKLTNKGNALLQLYRYEEAIQTYEEALALDPTNPHACYGLGMTWKSIRRYADAAKAFETYTTNVPSDIDGWIQLAECRRKQQEYEQELKACLSILELEPNHYGATFHAGEAYLALEWWEKSREHYAAAIAQYPEDAIFHYSLGRSCAQLGDSHAALQSLKQAYRLDHTALISAAEDSGFQPLHHNPLFQDLILLDVAFEENSSPIYH</sequence>
<dbReference type="InterPro" id="IPR019734">
    <property type="entry name" value="TPR_rpt"/>
</dbReference>
<evidence type="ECO:0000256" key="3">
    <source>
        <dbReference type="PROSITE-ProRule" id="PRU00339"/>
    </source>
</evidence>
<keyword evidence="5" id="KW-1185">Reference proteome</keyword>
<dbReference type="RefSeq" id="WP_379930107.1">
    <property type="nucleotide sequence ID" value="NZ_JBHUMM010000042.1"/>
</dbReference>
<dbReference type="Gene3D" id="1.25.40.10">
    <property type="entry name" value="Tetratricopeptide repeat domain"/>
    <property type="match status" value="3"/>
</dbReference>
<dbReference type="Proteomes" id="UP001597497">
    <property type="component" value="Unassembled WGS sequence"/>
</dbReference>
<keyword evidence="1" id="KW-0677">Repeat</keyword>
<evidence type="ECO:0000313" key="5">
    <source>
        <dbReference type="Proteomes" id="UP001597497"/>
    </source>
</evidence>
<evidence type="ECO:0000256" key="1">
    <source>
        <dbReference type="ARBA" id="ARBA00022737"/>
    </source>
</evidence>